<feature type="compositionally biased region" description="Basic and acidic residues" evidence="1">
    <location>
        <begin position="229"/>
        <end position="244"/>
    </location>
</feature>
<dbReference type="GeneID" id="40305506"/>
<reference evidence="2 3" key="1">
    <citation type="submission" date="2017-09" db="EMBL/GenBank/DDBJ databases">
        <title>Genome sequencing of Besnoitia besnoiti strain Bb-Ger1.</title>
        <authorList>
            <person name="Schares G."/>
            <person name="Venepally P."/>
            <person name="Lorenzi H.A."/>
        </authorList>
    </citation>
    <scope>NUCLEOTIDE SEQUENCE [LARGE SCALE GENOMIC DNA]</scope>
    <source>
        <strain evidence="2 3">Bb-Ger1</strain>
    </source>
</reference>
<sequence>MSSGGTQGYTGQAPEGLDDCDYFSRKQRLLAVLFRSVVTGPVALEAARTHLGCDVLAACTGVARVKTSNTHSPLKASAPTVKGGSCRCTEATGYRTAQKSRAVPRSGGARRQNADEDPKDKNGLTRLHAAECRGTATVPSPNGSVGLQSGNDGGRKRKLYDEELPVGVYFHQQKYVANWVDPKTRRQIKVCFPIDVWGDAPARSMAVIARRQRCTDVSEVEGLFKIAKGDRSTSPHRSLPKENVMHASSSSANSPLAPSLEEAVHLDNQETRVQRLVANSA</sequence>
<evidence type="ECO:0000313" key="2">
    <source>
        <dbReference type="EMBL" id="PFH38102.1"/>
    </source>
</evidence>
<feature type="compositionally biased region" description="Low complexity" evidence="1">
    <location>
        <begin position="247"/>
        <end position="258"/>
    </location>
</feature>
<dbReference type="KEGG" id="bbes:BESB_004430"/>
<dbReference type="EMBL" id="NWUJ01000001">
    <property type="protein sequence ID" value="PFH38102.1"/>
    <property type="molecule type" value="Genomic_DNA"/>
</dbReference>
<dbReference type="OrthoDB" id="372114at2759"/>
<organism evidence="2 3">
    <name type="scientific">Besnoitia besnoiti</name>
    <name type="common">Apicomplexan protozoan</name>
    <dbReference type="NCBI Taxonomy" id="94643"/>
    <lineage>
        <taxon>Eukaryota</taxon>
        <taxon>Sar</taxon>
        <taxon>Alveolata</taxon>
        <taxon>Apicomplexa</taxon>
        <taxon>Conoidasida</taxon>
        <taxon>Coccidia</taxon>
        <taxon>Eucoccidiorida</taxon>
        <taxon>Eimeriorina</taxon>
        <taxon>Sarcocystidae</taxon>
        <taxon>Besnoitia</taxon>
    </lineage>
</organism>
<evidence type="ECO:0000313" key="3">
    <source>
        <dbReference type="Proteomes" id="UP000224006"/>
    </source>
</evidence>
<evidence type="ECO:0000256" key="1">
    <source>
        <dbReference type="SAM" id="MobiDB-lite"/>
    </source>
</evidence>
<dbReference type="VEuPathDB" id="ToxoDB:BESB_004430"/>
<feature type="region of interest" description="Disordered" evidence="1">
    <location>
        <begin position="229"/>
        <end position="258"/>
    </location>
</feature>
<gene>
    <name evidence="2" type="ORF">BESB_004430</name>
</gene>
<feature type="region of interest" description="Disordered" evidence="1">
    <location>
        <begin position="97"/>
        <end position="156"/>
    </location>
</feature>
<proteinExistence type="predicted"/>
<name>A0A2A9MQ75_BESBE</name>
<dbReference type="Proteomes" id="UP000224006">
    <property type="component" value="Chromosome I"/>
</dbReference>
<protein>
    <submittedName>
        <fullName evidence="2">AP2 domain transcription factor AP2XII-6</fullName>
    </submittedName>
</protein>
<comment type="caution">
    <text evidence="2">The sequence shown here is derived from an EMBL/GenBank/DDBJ whole genome shotgun (WGS) entry which is preliminary data.</text>
</comment>
<feature type="compositionally biased region" description="Polar residues" evidence="1">
    <location>
        <begin position="137"/>
        <end position="150"/>
    </location>
</feature>
<accession>A0A2A9MQ75</accession>
<dbReference type="RefSeq" id="XP_029222111.1">
    <property type="nucleotide sequence ID" value="XM_029359198.1"/>
</dbReference>
<keyword evidence="3" id="KW-1185">Reference proteome</keyword>
<dbReference type="AlphaFoldDB" id="A0A2A9MQ75"/>
<feature type="compositionally biased region" description="Basic and acidic residues" evidence="1">
    <location>
        <begin position="112"/>
        <end position="131"/>
    </location>
</feature>